<organism evidence="2 3">
    <name type="scientific">Sphingobacterium mizutaii NBRC 14946 = DSM 11724</name>
    <dbReference type="NCBI Taxonomy" id="1220576"/>
    <lineage>
        <taxon>Bacteria</taxon>
        <taxon>Pseudomonadati</taxon>
        <taxon>Bacteroidota</taxon>
        <taxon>Sphingobacteriia</taxon>
        <taxon>Sphingobacteriales</taxon>
        <taxon>Sphingobacteriaceae</taxon>
        <taxon>Sphingobacterium</taxon>
    </lineage>
</organism>
<feature type="transmembrane region" description="Helical" evidence="1">
    <location>
        <begin position="12"/>
        <end position="36"/>
    </location>
</feature>
<feature type="transmembrane region" description="Helical" evidence="1">
    <location>
        <begin position="105"/>
        <end position="122"/>
    </location>
</feature>
<feature type="transmembrane region" description="Helical" evidence="1">
    <location>
        <begin position="142"/>
        <end position="163"/>
    </location>
</feature>
<gene>
    <name evidence="2" type="ORF">SMI01S_13390</name>
</gene>
<keyword evidence="1" id="KW-0812">Transmembrane</keyword>
<evidence type="ECO:0008006" key="4">
    <source>
        <dbReference type="Google" id="ProtNLM"/>
    </source>
</evidence>
<protein>
    <recommendedName>
        <fullName evidence="4">UbiA prenyltransferase family protein</fullName>
    </recommendedName>
</protein>
<sequence length="295" mass="33759">MTSVLKRIYYFLVHTNLLIALAAVAQCALTYYILQFPVNNDILIIEGATTLLLYNLSLYLSLPKDPSKSPFQRTRWIGKNMWLFWLLSGLSVLVTVWTLLHVHILTLFFLGFIGAMSLAYAVPLIKINDRWVGMRQIPGLKVFYIALVWSLSSVGLPVVELFANGEQIDWYAANYLGLVKIVFLVLCTLPFDIRDFEQDSLYNLKTVPILLGKQRAINLSYGIGVFHLILILLSPNTWGVKIGLLITTILILIMFRIIIFSKEKHYHHVYLLDLALVLQWFFVWLLILVSNNLVG</sequence>
<keyword evidence="1" id="KW-1133">Transmembrane helix</keyword>
<name>A0ABQ0W1B5_9SPHI</name>
<dbReference type="EMBL" id="BJXH01000008">
    <property type="protein sequence ID" value="GEM67733.1"/>
    <property type="molecule type" value="Genomic_DNA"/>
</dbReference>
<dbReference type="Proteomes" id="UP000321676">
    <property type="component" value="Unassembled WGS sequence"/>
</dbReference>
<feature type="transmembrane region" description="Helical" evidence="1">
    <location>
        <begin position="175"/>
        <end position="194"/>
    </location>
</feature>
<feature type="transmembrane region" description="Helical" evidence="1">
    <location>
        <begin position="215"/>
        <end position="233"/>
    </location>
</feature>
<accession>A0ABQ0W1B5</accession>
<reference evidence="2 3" key="1">
    <citation type="submission" date="2019-07" db="EMBL/GenBank/DDBJ databases">
        <title>Whole genome shotgun sequence of Sphingobacterium mizutaii NBRC 14946.</title>
        <authorList>
            <person name="Hosoyama A."/>
            <person name="Uohara A."/>
            <person name="Ohji S."/>
            <person name="Ichikawa N."/>
        </authorList>
    </citation>
    <scope>NUCLEOTIDE SEQUENCE [LARGE SCALE GENOMIC DNA]</scope>
    <source>
        <strain evidence="2 3">NBRC 14946</strain>
    </source>
</reference>
<feature type="transmembrane region" description="Helical" evidence="1">
    <location>
        <begin position="42"/>
        <end position="62"/>
    </location>
</feature>
<evidence type="ECO:0000313" key="3">
    <source>
        <dbReference type="Proteomes" id="UP000321676"/>
    </source>
</evidence>
<keyword evidence="1" id="KW-0472">Membrane</keyword>
<proteinExistence type="predicted"/>
<dbReference type="RefSeq" id="WP_093100501.1">
    <property type="nucleotide sequence ID" value="NZ_BJXH01000008.1"/>
</dbReference>
<feature type="transmembrane region" description="Helical" evidence="1">
    <location>
        <begin position="239"/>
        <end position="258"/>
    </location>
</feature>
<comment type="caution">
    <text evidence="2">The sequence shown here is derived from an EMBL/GenBank/DDBJ whole genome shotgun (WGS) entry which is preliminary data.</text>
</comment>
<feature type="transmembrane region" description="Helical" evidence="1">
    <location>
        <begin position="82"/>
        <end position="99"/>
    </location>
</feature>
<evidence type="ECO:0000256" key="1">
    <source>
        <dbReference type="SAM" id="Phobius"/>
    </source>
</evidence>
<evidence type="ECO:0000313" key="2">
    <source>
        <dbReference type="EMBL" id="GEM67733.1"/>
    </source>
</evidence>
<feature type="transmembrane region" description="Helical" evidence="1">
    <location>
        <begin position="270"/>
        <end position="289"/>
    </location>
</feature>
<keyword evidence="3" id="KW-1185">Reference proteome</keyword>